<feature type="transmembrane region" description="Helical" evidence="1">
    <location>
        <begin position="68"/>
        <end position="84"/>
    </location>
</feature>
<evidence type="ECO:0000256" key="1">
    <source>
        <dbReference type="SAM" id="Phobius"/>
    </source>
</evidence>
<evidence type="ECO:0000313" key="2">
    <source>
        <dbReference type="EMBL" id="GEU36392.1"/>
    </source>
</evidence>
<protein>
    <submittedName>
        <fullName evidence="2">Zinc finger, GRF-type</fullName>
    </submittedName>
</protein>
<dbReference type="AlphaFoldDB" id="A0A6L2JIA4"/>
<proteinExistence type="predicted"/>
<name>A0A6L2JIA4_TANCI</name>
<accession>A0A6L2JIA4</accession>
<keyword evidence="1" id="KW-0472">Membrane</keyword>
<comment type="caution">
    <text evidence="2">The sequence shown here is derived from an EMBL/GenBank/DDBJ whole genome shotgun (WGS) entry which is preliminary data.</text>
</comment>
<gene>
    <name evidence="2" type="ORF">Tci_008370</name>
</gene>
<reference evidence="2" key="1">
    <citation type="journal article" date="2019" name="Sci. Rep.">
        <title>Draft genome of Tanacetum cinerariifolium, the natural source of mosquito coil.</title>
        <authorList>
            <person name="Yamashiro T."/>
            <person name="Shiraishi A."/>
            <person name="Satake H."/>
            <person name="Nakayama K."/>
        </authorList>
    </citation>
    <scope>NUCLEOTIDE SEQUENCE</scope>
</reference>
<dbReference type="EMBL" id="BKCJ010000805">
    <property type="protein sequence ID" value="GEU36392.1"/>
    <property type="molecule type" value="Genomic_DNA"/>
</dbReference>
<organism evidence="2">
    <name type="scientific">Tanacetum cinerariifolium</name>
    <name type="common">Dalmatian daisy</name>
    <name type="synonym">Chrysanthemum cinerariifolium</name>
    <dbReference type="NCBI Taxonomy" id="118510"/>
    <lineage>
        <taxon>Eukaryota</taxon>
        <taxon>Viridiplantae</taxon>
        <taxon>Streptophyta</taxon>
        <taxon>Embryophyta</taxon>
        <taxon>Tracheophyta</taxon>
        <taxon>Spermatophyta</taxon>
        <taxon>Magnoliopsida</taxon>
        <taxon>eudicotyledons</taxon>
        <taxon>Gunneridae</taxon>
        <taxon>Pentapetalae</taxon>
        <taxon>asterids</taxon>
        <taxon>campanulids</taxon>
        <taxon>Asterales</taxon>
        <taxon>Asteraceae</taxon>
        <taxon>Asteroideae</taxon>
        <taxon>Anthemideae</taxon>
        <taxon>Anthemidinae</taxon>
        <taxon>Tanacetum</taxon>
    </lineage>
</organism>
<keyword evidence="1" id="KW-1133">Transmembrane helix</keyword>
<keyword evidence="1" id="KW-0812">Transmembrane</keyword>
<sequence length="86" mass="10151">MVVGWSVLINELGNELWLLWVVDPPMCERSLDLIIELLRTMNVLEEDMEDHMLMLREKEQMLTKTRKYPVVACAMVIVAFKYFYGV</sequence>